<sequence length="77" mass="8347">DPGDYPPHYEEEELTPVGWAVAISDDYGDARPRVILTVEELGRPGQGLVGHLTPEAARRLRVALRDGLVELGEDPGS</sequence>
<dbReference type="EMBL" id="UINC01002596">
    <property type="protein sequence ID" value="SUZ98338.1"/>
    <property type="molecule type" value="Genomic_DNA"/>
</dbReference>
<name>A0A381S4U0_9ZZZZ</name>
<dbReference type="AlphaFoldDB" id="A0A381S4U0"/>
<reference evidence="1" key="1">
    <citation type="submission" date="2018-05" db="EMBL/GenBank/DDBJ databases">
        <authorList>
            <person name="Lanie J.A."/>
            <person name="Ng W.-L."/>
            <person name="Kazmierczak K.M."/>
            <person name="Andrzejewski T.M."/>
            <person name="Davidsen T.M."/>
            <person name="Wayne K.J."/>
            <person name="Tettelin H."/>
            <person name="Glass J.I."/>
            <person name="Rusch D."/>
            <person name="Podicherti R."/>
            <person name="Tsui H.-C.T."/>
            <person name="Winkler M.E."/>
        </authorList>
    </citation>
    <scope>NUCLEOTIDE SEQUENCE</scope>
</reference>
<organism evidence="1">
    <name type="scientific">marine metagenome</name>
    <dbReference type="NCBI Taxonomy" id="408172"/>
    <lineage>
        <taxon>unclassified sequences</taxon>
        <taxon>metagenomes</taxon>
        <taxon>ecological metagenomes</taxon>
    </lineage>
</organism>
<feature type="non-terminal residue" evidence="1">
    <location>
        <position position="1"/>
    </location>
</feature>
<gene>
    <name evidence="1" type="ORF">METZ01_LOCUS51192</name>
</gene>
<proteinExistence type="predicted"/>
<accession>A0A381S4U0</accession>
<evidence type="ECO:0000313" key="1">
    <source>
        <dbReference type="EMBL" id="SUZ98338.1"/>
    </source>
</evidence>
<protein>
    <submittedName>
        <fullName evidence="1">Uncharacterized protein</fullName>
    </submittedName>
</protein>